<evidence type="ECO:0000256" key="1">
    <source>
        <dbReference type="SAM" id="MobiDB-lite"/>
    </source>
</evidence>
<organism evidence="2 3">
    <name type="scientific">Hydrogenophilus thermoluteolus</name>
    <name type="common">Pseudomonas hydrogenothermophila</name>
    <dbReference type="NCBI Taxonomy" id="297"/>
    <lineage>
        <taxon>Bacteria</taxon>
        <taxon>Pseudomonadati</taxon>
        <taxon>Pseudomonadota</taxon>
        <taxon>Hydrogenophilia</taxon>
        <taxon>Hydrogenophilales</taxon>
        <taxon>Hydrogenophilaceae</taxon>
        <taxon>Hydrogenophilus</taxon>
    </lineage>
</organism>
<evidence type="ECO:0000313" key="2">
    <source>
        <dbReference type="EMBL" id="BBD77213.1"/>
    </source>
</evidence>
<feature type="region of interest" description="Disordered" evidence="1">
    <location>
        <begin position="144"/>
        <end position="168"/>
    </location>
</feature>
<gene>
    <name evidence="2" type="ORF">HPTL_0946</name>
</gene>
<dbReference type="EMBL" id="AP018558">
    <property type="protein sequence ID" value="BBD77213.1"/>
    <property type="molecule type" value="Genomic_DNA"/>
</dbReference>
<proteinExistence type="predicted"/>
<dbReference type="InterPro" id="IPR012337">
    <property type="entry name" value="RNaseH-like_sf"/>
</dbReference>
<protein>
    <recommendedName>
        <fullName evidence="4">Integrase catalytic domain-containing protein</fullName>
    </recommendedName>
</protein>
<reference evidence="2 3" key="1">
    <citation type="submission" date="2018-04" db="EMBL/GenBank/DDBJ databases">
        <title>Complete genome sequence of Hydrogenophilus thermoluteolus TH-1.</title>
        <authorList>
            <person name="Arai H."/>
        </authorList>
    </citation>
    <scope>NUCLEOTIDE SEQUENCE [LARGE SCALE GENOMIC DNA]</scope>
    <source>
        <strain evidence="2 3">TH-1</strain>
    </source>
</reference>
<dbReference type="RefSeq" id="WP_197713795.1">
    <property type="nucleotide sequence ID" value="NZ_AP018558.1"/>
</dbReference>
<evidence type="ECO:0008006" key="4">
    <source>
        <dbReference type="Google" id="ProtNLM"/>
    </source>
</evidence>
<dbReference type="Gene3D" id="3.30.420.10">
    <property type="entry name" value="Ribonuclease H-like superfamily/Ribonuclease H"/>
    <property type="match status" value="1"/>
</dbReference>
<sequence length="801" mass="86909">MSELVDLATIAEAVEVDYRTVREKWATSPDWPPHYDRAGLGGAKRWRVADLPTAFVRRGRKIDVRAAVERLLAVQAAKSLDRIASAQAGGAIKYPATSQFAPGGELIPAGRCPLPADTSPAATGAGGLTGGGGAGCALVSRDVGSRRRDGTGGRAGDGLPSAGKGQLTLGAGSIPATPATDMDDAILVGQLMGASPRDDAEERLARARLIMAAIRPLIDLPERHRGRRTMAEQIAKDLGCSFQHVYRLVDKAREGGVMALARMGERRDRGQARTLISGQWLEWAQRVAEAWPQTDVAQLADRTRQLVRAAWVGGAPSALQCWLKATAAVARELIDAGCPSDLAASLLSVRCPRRFVEAEGKHFRVAGRALRDGKGVYDHHITPVRRTAAGLKPGDLVCGDITPLDIPVLRDDGSVAYARLISWHDVATNWLWVDMVVLPKGQGIRRDDVAASFVRMAEQAPFGMPRCLYLDNGSEYKWDEMLVACKHLADLTGQQFAADEAETAPAERRVVRSIPFHPRGKRIEGAFGRLSHWLAWWFGYVGGNRMTKKVATLGKGVQPSPEAEVRAWLARTLADYHVTPQPRAEHMGGMSPKDRLTWHMQAGWQPWRVDRLVLALAFADRHVRKVTRGAVSVDGVTYTADFLMHVDGRVTVAVPRILLGSPVRCVYVLDGVRVLGVAVEEQAYALLDTAGAKEAARRRRVFRMLTSERVAAVGGPLDEAKLAGTRAELLGLEATLDAADAAAQQVTLSEEGQRLVAGYLAAQERAIAEINRRREVALSAEKLTRWADEDEETKQARAMGL</sequence>
<accession>A0A2Z6DXM2</accession>
<dbReference type="GO" id="GO:0003676">
    <property type="term" value="F:nucleic acid binding"/>
    <property type="evidence" value="ECO:0007669"/>
    <property type="project" value="InterPro"/>
</dbReference>
<keyword evidence="3" id="KW-1185">Reference proteome</keyword>
<dbReference type="SUPFAM" id="SSF53098">
    <property type="entry name" value="Ribonuclease H-like"/>
    <property type="match status" value="1"/>
</dbReference>
<dbReference type="AlphaFoldDB" id="A0A2Z6DXM2"/>
<evidence type="ECO:0000313" key="3">
    <source>
        <dbReference type="Proteomes" id="UP000262004"/>
    </source>
</evidence>
<dbReference type="Proteomes" id="UP000262004">
    <property type="component" value="Chromosome"/>
</dbReference>
<dbReference type="InterPro" id="IPR036397">
    <property type="entry name" value="RNaseH_sf"/>
</dbReference>
<dbReference type="KEGG" id="htl:HPTL_0946"/>
<name>A0A2Z6DXM2_HYDTE</name>